<dbReference type="InterPro" id="IPR022896">
    <property type="entry name" value="TrioseP_Isoase_bac/euk"/>
</dbReference>
<comment type="pathway">
    <text evidence="1">Carbohydrate degradation; glycolysis; D-glyceraldehyde 3-phosphate from glycerone phosphate: step 1/1.</text>
</comment>
<organism evidence="7">
    <name type="scientific">hydrothermal vent metagenome</name>
    <dbReference type="NCBI Taxonomy" id="652676"/>
    <lineage>
        <taxon>unclassified sequences</taxon>
        <taxon>metagenomes</taxon>
        <taxon>ecological metagenomes</taxon>
    </lineage>
</organism>
<dbReference type="NCBIfam" id="TIGR00419">
    <property type="entry name" value="tim"/>
    <property type="match status" value="1"/>
</dbReference>
<keyword evidence="5" id="KW-0324">Glycolysis</keyword>
<dbReference type="SUPFAM" id="SSF51351">
    <property type="entry name" value="Triosephosphate isomerase (TIM)"/>
    <property type="match status" value="1"/>
</dbReference>
<dbReference type="GO" id="GO:0046166">
    <property type="term" value="P:glyceraldehyde-3-phosphate biosynthetic process"/>
    <property type="evidence" value="ECO:0007669"/>
    <property type="project" value="TreeGrafter"/>
</dbReference>
<sequence length="248" mass="25246">MANRKYIVGNWKMNGLQAQLSDISEIAAIAAKYSGVDIGICPPVTLIASAAAANPGFAIGAQDCHYNENGAHTGNVSAAMLKESGATFVIVGHSERRADHCETDADVKAKAEAVHAAGLGAIICVGETEEERDAGQAVAVVTGQLAGSFPNGASADWTTIAYEPVWAIGTGRVPKASDVEEMHAAIRSKLGELMGEGSDAVRILYGGSMNGGNAGELLAVPNVDGGLVGGASLTAEKFGPIIEAASRV</sequence>
<evidence type="ECO:0000256" key="6">
    <source>
        <dbReference type="ARBA" id="ARBA00023235"/>
    </source>
</evidence>
<dbReference type="InterPro" id="IPR035990">
    <property type="entry name" value="TIM_sf"/>
</dbReference>
<name>A0A3B0R4L4_9ZZZZ</name>
<dbReference type="CDD" id="cd00311">
    <property type="entry name" value="TIM"/>
    <property type="match status" value="1"/>
</dbReference>
<dbReference type="GO" id="GO:0004807">
    <property type="term" value="F:triose-phosphate isomerase activity"/>
    <property type="evidence" value="ECO:0007669"/>
    <property type="project" value="UniProtKB-EC"/>
</dbReference>
<keyword evidence="6 7" id="KW-0413">Isomerase</keyword>
<evidence type="ECO:0000256" key="4">
    <source>
        <dbReference type="ARBA" id="ARBA00022490"/>
    </source>
</evidence>
<dbReference type="PROSITE" id="PS51440">
    <property type="entry name" value="TIM_2"/>
    <property type="match status" value="1"/>
</dbReference>
<dbReference type="AlphaFoldDB" id="A0A3B0R4L4"/>
<dbReference type="PROSITE" id="PS00171">
    <property type="entry name" value="TIM_1"/>
    <property type="match status" value="1"/>
</dbReference>
<accession>A0A3B0R4L4</accession>
<dbReference type="EMBL" id="UOEF01000044">
    <property type="protein sequence ID" value="VAV88414.1"/>
    <property type="molecule type" value="Genomic_DNA"/>
</dbReference>
<dbReference type="GO" id="GO:0006096">
    <property type="term" value="P:glycolytic process"/>
    <property type="evidence" value="ECO:0007669"/>
    <property type="project" value="UniProtKB-KW"/>
</dbReference>
<keyword evidence="4" id="KW-0963">Cytoplasm</keyword>
<evidence type="ECO:0000256" key="5">
    <source>
        <dbReference type="ARBA" id="ARBA00023152"/>
    </source>
</evidence>
<dbReference type="Pfam" id="PF00121">
    <property type="entry name" value="TIM"/>
    <property type="match status" value="1"/>
</dbReference>
<dbReference type="EC" id="5.3.1.1" evidence="2"/>
<dbReference type="InterPro" id="IPR013785">
    <property type="entry name" value="Aldolase_TIM"/>
</dbReference>
<evidence type="ECO:0000256" key="1">
    <source>
        <dbReference type="ARBA" id="ARBA00004680"/>
    </source>
</evidence>
<gene>
    <name evidence="7" type="ORF">MNBD_ALPHA04-1934</name>
</gene>
<dbReference type="InterPro" id="IPR000652">
    <property type="entry name" value="Triosephosphate_isomerase"/>
</dbReference>
<keyword evidence="3" id="KW-0312">Gluconeogenesis</keyword>
<dbReference type="GO" id="GO:0006094">
    <property type="term" value="P:gluconeogenesis"/>
    <property type="evidence" value="ECO:0007669"/>
    <property type="project" value="UniProtKB-KW"/>
</dbReference>
<evidence type="ECO:0000256" key="3">
    <source>
        <dbReference type="ARBA" id="ARBA00022432"/>
    </source>
</evidence>
<dbReference type="InterPro" id="IPR020861">
    <property type="entry name" value="Triosephosphate_isomerase_AS"/>
</dbReference>
<evidence type="ECO:0000313" key="7">
    <source>
        <dbReference type="EMBL" id="VAV88414.1"/>
    </source>
</evidence>
<dbReference type="PANTHER" id="PTHR21139">
    <property type="entry name" value="TRIOSEPHOSPHATE ISOMERASE"/>
    <property type="match status" value="1"/>
</dbReference>
<dbReference type="FunFam" id="3.20.20.70:FF:000016">
    <property type="entry name" value="Triosephosphate isomerase"/>
    <property type="match status" value="1"/>
</dbReference>
<dbReference type="GO" id="GO:0019563">
    <property type="term" value="P:glycerol catabolic process"/>
    <property type="evidence" value="ECO:0007669"/>
    <property type="project" value="TreeGrafter"/>
</dbReference>
<dbReference type="Gene3D" id="3.20.20.70">
    <property type="entry name" value="Aldolase class I"/>
    <property type="match status" value="1"/>
</dbReference>
<evidence type="ECO:0000256" key="2">
    <source>
        <dbReference type="ARBA" id="ARBA00011940"/>
    </source>
</evidence>
<dbReference type="HAMAP" id="MF_00147_B">
    <property type="entry name" value="TIM_B"/>
    <property type="match status" value="1"/>
</dbReference>
<proteinExistence type="inferred from homology"/>
<dbReference type="GO" id="GO:0005829">
    <property type="term" value="C:cytosol"/>
    <property type="evidence" value="ECO:0007669"/>
    <property type="project" value="TreeGrafter"/>
</dbReference>
<dbReference type="PANTHER" id="PTHR21139:SF42">
    <property type="entry name" value="TRIOSEPHOSPHATE ISOMERASE"/>
    <property type="match status" value="1"/>
</dbReference>
<reference evidence="7" key="1">
    <citation type="submission" date="2018-06" db="EMBL/GenBank/DDBJ databases">
        <authorList>
            <person name="Zhirakovskaya E."/>
        </authorList>
    </citation>
    <scope>NUCLEOTIDE SEQUENCE</scope>
</reference>
<protein>
    <recommendedName>
        <fullName evidence="2">triose-phosphate isomerase</fullName>
        <ecNumber evidence="2">5.3.1.1</ecNumber>
    </recommendedName>
</protein>